<dbReference type="GO" id="GO:0005737">
    <property type="term" value="C:cytoplasm"/>
    <property type="evidence" value="ECO:0007669"/>
    <property type="project" value="UniProtKB-SubCell"/>
</dbReference>
<evidence type="ECO:0000256" key="2">
    <source>
        <dbReference type="ARBA" id="ARBA00018672"/>
    </source>
</evidence>
<evidence type="ECO:0000256" key="3">
    <source>
        <dbReference type="ARBA" id="ARBA00022490"/>
    </source>
</evidence>
<evidence type="ECO:0000256" key="4">
    <source>
        <dbReference type="ARBA" id="ARBA00022553"/>
    </source>
</evidence>
<accession>A0A1M7XZI3</accession>
<dbReference type="InterPro" id="IPR011006">
    <property type="entry name" value="CheY-like_superfamily"/>
</dbReference>
<dbReference type="SMART" id="SM00448">
    <property type="entry name" value="REC"/>
    <property type="match status" value="1"/>
</dbReference>
<dbReference type="PANTHER" id="PTHR42713:SF3">
    <property type="entry name" value="TRANSCRIPTIONAL REGULATORY PROTEIN HPTR"/>
    <property type="match status" value="1"/>
</dbReference>
<evidence type="ECO:0000259" key="11">
    <source>
        <dbReference type="PROSITE" id="PS01124"/>
    </source>
</evidence>
<dbReference type="InterPro" id="IPR001789">
    <property type="entry name" value="Sig_transdc_resp-reg_receiver"/>
</dbReference>
<dbReference type="SMART" id="SM00342">
    <property type="entry name" value="HTH_ARAC"/>
    <property type="match status" value="1"/>
</dbReference>
<evidence type="ECO:0000256" key="6">
    <source>
        <dbReference type="ARBA" id="ARBA00023015"/>
    </source>
</evidence>
<dbReference type="InterPro" id="IPR018062">
    <property type="entry name" value="HTH_AraC-typ_CS"/>
</dbReference>
<keyword evidence="7" id="KW-0238">DNA-binding</keyword>
<comment type="subcellular location">
    <subcellularLocation>
        <location evidence="1">Cytoplasm</location>
    </subcellularLocation>
</comment>
<comment type="function">
    <text evidence="9">May play the central regulatory role in sporulation. It may be an element of the effector pathway responsible for the activation of sporulation genes in response to nutritional stress. Spo0A may act in concert with spo0H (a sigma factor) to control the expression of some genes that are critical to the sporulation process.</text>
</comment>
<dbReference type="PROSITE" id="PS00041">
    <property type="entry name" value="HTH_ARAC_FAMILY_1"/>
    <property type="match status" value="1"/>
</dbReference>
<feature type="domain" description="HTH araC/xylS-type" evidence="11">
    <location>
        <begin position="436"/>
        <end position="534"/>
    </location>
</feature>
<keyword evidence="6" id="KW-0805">Transcription regulation</keyword>
<dbReference type="GO" id="GO:0003700">
    <property type="term" value="F:DNA-binding transcription factor activity"/>
    <property type="evidence" value="ECO:0007669"/>
    <property type="project" value="InterPro"/>
</dbReference>
<dbReference type="PROSITE" id="PS50110">
    <property type="entry name" value="RESPONSE_REGULATORY"/>
    <property type="match status" value="1"/>
</dbReference>
<dbReference type="AlphaFoldDB" id="A0A1M7XZI3"/>
<evidence type="ECO:0000259" key="12">
    <source>
        <dbReference type="PROSITE" id="PS50110"/>
    </source>
</evidence>
<organism evidence="13 14">
    <name type="scientific">Anaerocolumna xylanovorans DSM 12503</name>
    <dbReference type="NCBI Taxonomy" id="1121345"/>
    <lineage>
        <taxon>Bacteria</taxon>
        <taxon>Bacillati</taxon>
        <taxon>Bacillota</taxon>
        <taxon>Clostridia</taxon>
        <taxon>Lachnospirales</taxon>
        <taxon>Lachnospiraceae</taxon>
        <taxon>Anaerocolumna</taxon>
    </lineage>
</organism>
<dbReference type="InterPro" id="IPR018060">
    <property type="entry name" value="HTH_AraC"/>
</dbReference>
<dbReference type="Pfam" id="PF00072">
    <property type="entry name" value="Response_reg"/>
    <property type="match status" value="1"/>
</dbReference>
<evidence type="ECO:0000256" key="1">
    <source>
        <dbReference type="ARBA" id="ARBA00004496"/>
    </source>
</evidence>
<evidence type="ECO:0000256" key="9">
    <source>
        <dbReference type="ARBA" id="ARBA00024867"/>
    </source>
</evidence>
<dbReference type="Gene3D" id="3.40.50.2300">
    <property type="match status" value="1"/>
</dbReference>
<evidence type="ECO:0000256" key="5">
    <source>
        <dbReference type="ARBA" id="ARBA00023012"/>
    </source>
</evidence>
<keyword evidence="3" id="KW-0963">Cytoplasm</keyword>
<dbReference type="EMBL" id="FRFD01000003">
    <property type="protein sequence ID" value="SHO44548.1"/>
    <property type="molecule type" value="Genomic_DNA"/>
</dbReference>
<dbReference type="PROSITE" id="PS01124">
    <property type="entry name" value="HTH_ARAC_FAMILY_2"/>
    <property type="match status" value="1"/>
</dbReference>
<dbReference type="Pfam" id="PF12833">
    <property type="entry name" value="HTH_18"/>
    <property type="match status" value="1"/>
</dbReference>
<dbReference type="InterPro" id="IPR009057">
    <property type="entry name" value="Homeodomain-like_sf"/>
</dbReference>
<evidence type="ECO:0000313" key="13">
    <source>
        <dbReference type="EMBL" id="SHO44548.1"/>
    </source>
</evidence>
<keyword evidence="8" id="KW-0804">Transcription</keyword>
<dbReference type="OrthoDB" id="9794370at2"/>
<keyword evidence="4 10" id="KW-0597">Phosphoprotein</keyword>
<evidence type="ECO:0000256" key="7">
    <source>
        <dbReference type="ARBA" id="ARBA00023125"/>
    </source>
</evidence>
<gene>
    <name evidence="13" type="ORF">SAMN02745217_00636</name>
</gene>
<dbReference type="SUPFAM" id="SSF46689">
    <property type="entry name" value="Homeodomain-like"/>
    <property type="match status" value="2"/>
</dbReference>
<feature type="modified residue" description="4-aspartylphosphate" evidence="10">
    <location>
        <position position="55"/>
    </location>
</feature>
<dbReference type="GO" id="GO:0000160">
    <property type="term" value="P:phosphorelay signal transduction system"/>
    <property type="evidence" value="ECO:0007669"/>
    <property type="project" value="UniProtKB-KW"/>
</dbReference>
<dbReference type="GO" id="GO:0043565">
    <property type="term" value="F:sequence-specific DNA binding"/>
    <property type="evidence" value="ECO:0007669"/>
    <property type="project" value="InterPro"/>
</dbReference>
<reference evidence="13 14" key="1">
    <citation type="submission" date="2016-12" db="EMBL/GenBank/DDBJ databases">
        <authorList>
            <person name="Song W.-J."/>
            <person name="Kurnit D.M."/>
        </authorList>
    </citation>
    <scope>NUCLEOTIDE SEQUENCE [LARGE SCALE GENOMIC DNA]</scope>
    <source>
        <strain evidence="13 14">DSM 12503</strain>
    </source>
</reference>
<dbReference type="SUPFAM" id="SSF52172">
    <property type="entry name" value="CheY-like"/>
    <property type="match status" value="1"/>
</dbReference>
<keyword evidence="14" id="KW-1185">Reference proteome</keyword>
<dbReference type="Proteomes" id="UP000184612">
    <property type="component" value="Unassembled WGS sequence"/>
</dbReference>
<dbReference type="STRING" id="1121345.SAMN02745217_00636"/>
<dbReference type="InterPro" id="IPR051552">
    <property type="entry name" value="HptR"/>
</dbReference>
<protein>
    <recommendedName>
        <fullName evidence="2">Stage 0 sporulation protein A homolog</fullName>
    </recommendedName>
</protein>
<dbReference type="RefSeq" id="WP_073587326.1">
    <property type="nucleotide sequence ID" value="NZ_FRFD01000003.1"/>
</dbReference>
<evidence type="ECO:0000256" key="8">
    <source>
        <dbReference type="ARBA" id="ARBA00023163"/>
    </source>
</evidence>
<dbReference type="PANTHER" id="PTHR42713">
    <property type="entry name" value="HISTIDINE KINASE-RELATED"/>
    <property type="match status" value="1"/>
</dbReference>
<name>A0A1M7XZI3_9FIRM</name>
<sequence length="536" mass="62359">MFRVIIADDEKKVCQLIRMLVDWDKFGMEVVATAGDGMEVLEKVKEYKPHLIISDIRMPGLNGLEMIEKARELDKELEFIIISGHKNFDYAQTAIKFGVNDYILKPVNKEELQVTLLRMRDKLKTREEAQISNRQIATDLAVNKGRLRNSFSSMLFMNLIDRQKLRIELVNAEFNYNFKEGIFQVICLKFDHVKSAEGAVYTALEEKGREWFYRLFHEFTYDYACCFQNNILYCLINYAKESRLTVKRNIKAFVNDVILQDVILNLVEITVGLGHGVDNMEQIEESYKKASYAIQQRIVPGSLKVIEYEQKEGTPFTESKEFGEFNKRIASCMEKFDLDQTLKEIDGLRRILLEYPGITGHEILQMTKEVLNVYLLTLKENNIQISGGEKLLPEFNENADDCCRIQELFGLLKNTLEISMKQVLEDKKQASIRPIRIAKQYIETNFKSSVTLEEVSSRAGFNISYFSTIFKKETGFTFLEYVTMLRMNEGKRLLRETDKTIGVICEEVGYSDMKHFTKCFKKYTGLKPNEFRKLYS</sequence>
<dbReference type="Gene3D" id="1.10.10.60">
    <property type="entry name" value="Homeodomain-like"/>
    <property type="match status" value="2"/>
</dbReference>
<evidence type="ECO:0000256" key="10">
    <source>
        <dbReference type="PROSITE-ProRule" id="PRU00169"/>
    </source>
</evidence>
<evidence type="ECO:0000313" key="14">
    <source>
        <dbReference type="Proteomes" id="UP000184612"/>
    </source>
</evidence>
<proteinExistence type="predicted"/>
<feature type="domain" description="Response regulatory" evidence="12">
    <location>
        <begin position="3"/>
        <end position="120"/>
    </location>
</feature>
<keyword evidence="5" id="KW-0902">Two-component regulatory system</keyword>
<dbReference type="CDD" id="cd17536">
    <property type="entry name" value="REC_YesN-like"/>
    <property type="match status" value="1"/>
</dbReference>